<dbReference type="EMBL" id="ADLF01000009">
    <property type="protein sequence ID" value="EKU91071.1"/>
    <property type="molecule type" value="Genomic_DNA"/>
</dbReference>
<sequence>MRRTFVLWWLNYESLRKQSVSQVCHHLFSLQNFFKFTILLNTNPFK</sequence>
<protein>
    <submittedName>
        <fullName evidence="1">Uncharacterized protein</fullName>
    </submittedName>
</protein>
<accession>K9E5H4</accession>
<name>K9E5H4_9BACE</name>
<reference evidence="1 2" key="1">
    <citation type="submission" date="2012-09" db="EMBL/GenBank/DDBJ databases">
        <title>The Genome Sequence of Bacteroides oleiciplenus YIT 12058.</title>
        <authorList>
            <consortium name="The Broad Institute Genome Sequencing Platform"/>
            <person name="Earl A."/>
            <person name="Ward D."/>
            <person name="Feldgarden M."/>
            <person name="Gevers D."/>
            <person name="Morotomi M."/>
            <person name="Walker B."/>
            <person name="Young S.K."/>
            <person name="Zeng Q."/>
            <person name="Gargeya S."/>
            <person name="Fitzgerald M."/>
            <person name="Haas B."/>
            <person name="Abouelleil A."/>
            <person name="Alvarado L."/>
            <person name="Arachchi H.M."/>
            <person name="Berlin A.M."/>
            <person name="Chapman S.B."/>
            <person name="Goldberg J."/>
            <person name="Griggs A."/>
            <person name="Gujja S."/>
            <person name="Hansen M."/>
            <person name="Howarth C."/>
            <person name="Imamovic A."/>
            <person name="Larimer J."/>
            <person name="McCowen C."/>
            <person name="Montmayeur A."/>
            <person name="Murphy C."/>
            <person name="Neiman D."/>
            <person name="Pearson M."/>
            <person name="Priest M."/>
            <person name="Roberts A."/>
            <person name="Saif S."/>
            <person name="Shea T."/>
            <person name="Sisk P."/>
            <person name="Sykes S."/>
            <person name="Wortman J."/>
            <person name="Nusbaum C."/>
            <person name="Birren B."/>
        </authorList>
    </citation>
    <scope>NUCLEOTIDE SEQUENCE [LARGE SCALE GENOMIC DNA]</scope>
    <source>
        <strain evidence="1 2">YIT 12058</strain>
    </source>
</reference>
<dbReference type="HOGENOM" id="CLU_3180298_0_0_10"/>
<proteinExistence type="predicted"/>
<evidence type="ECO:0000313" key="1">
    <source>
        <dbReference type="EMBL" id="EKU91071.1"/>
    </source>
</evidence>
<organism evidence="1 2">
    <name type="scientific">Bacteroides oleiciplenus YIT 12058</name>
    <dbReference type="NCBI Taxonomy" id="742727"/>
    <lineage>
        <taxon>Bacteria</taxon>
        <taxon>Pseudomonadati</taxon>
        <taxon>Bacteroidota</taxon>
        <taxon>Bacteroidia</taxon>
        <taxon>Bacteroidales</taxon>
        <taxon>Bacteroidaceae</taxon>
        <taxon>Bacteroides</taxon>
    </lineage>
</organism>
<evidence type="ECO:0000313" key="2">
    <source>
        <dbReference type="Proteomes" id="UP000009872"/>
    </source>
</evidence>
<keyword evidence="2" id="KW-1185">Reference proteome</keyword>
<dbReference type="Proteomes" id="UP000009872">
    <property type="component" value="Unassembled WGS sequence"/>
</dbReference>
<comment type="caution">
    <text evidence="1">The sequence shown here is derived from an EMBL/GenBank/DDBJ whole genome shotgun (WGS) entry which is preliminary data.</text>
</comment>
<gene>
    <name evidence="1" type="ORF">HMPREF9447_02489</name>
</gene>
<dbReference type="AlphaFoldDB" id="K9E5H4"/>